<keyword evidence="2" id="KW-0472">Membrane</keyword>
<feature type="compositionally biased region" description="Polar residues" evidence="1">
    <location>
        <begin position="615"/>
        <end position="634"/>
    </location>
</feature>
<dbReference type="Proteomes" id="UP000663870">
    <property type="component" value="Unassembled WGS sequence"/>
</dbReference>
<evidence type="ECO:0000313" key="4">
    <source>
        <dbReference type="EMBL" id="CAF0724655.1"/>
    </source>
</evidence>
<gene>
    <name evidence="4" type="ORF">JXQ802_LOCUS38</name>
</gene>
<dbReference type="SUPFAM" id="SSF49562">
    <property type="entry name" value="C2 domain (Calcium/lipid-binding domain, CaLB)"/>
    <property type="match status" value="1"/>
</dbReference>
<feature type="region of interest" description="Disordered" evidence="1">
    <location>
        <begin position="283"/>
        <end position="337"/>
    </location>
</feature>
<dbReference type="Gene3D" id="2.60.40.150">
    <property type="entry name" value="C2 domain"/>
    <property type="match status" value="1"/>
</dbReference>
<dbReference type="AlphaFoldDB" id="A0A813MP06"/>
<organism evidence="4 5">
    <name type="scientific">Rotaria sordida</name>
    <dbReference type="NCBI Taxonomy" id="392033"/>
    <lineage>
        <taxon>Eukaryota</taxon>
        <taxon>Metazoa</taxon>
        <taxon>Spiralia</taxon>
        <taxon>Gnathifera</taxon>
        <taxon>Rotifera</taxon>
        <taxon>Eurotatoria</taxon>
        <taxon>Bdelloidea</taxon>
        <taxon>Philodinida</taxon>
        <taxon>Philodinidae</taxon>
        <taxon>Rotaria</taxon>
    </lineage>
</organism>
<dbReference type="Pfam" id="PF00168">
    <property type="entry name" value="C2"/>
    <property type="match status" value="1"/>
</dbReference>
<dbReference type="InterPro" id="IPR035892">
    <property type="entry name" value="C2_domain_sf"/>
</dbReference>
<feature type="transmembrane region" description="Helical" evidence="2">
    <location>
        <begin position="50"/>
        <end position="70"/>
    </location>
</feature>
<keyword evidence="2" id="KW-1133">Transmembrane helix</keyword>
<keyword evidence="5" id="KW-1185">Reference proteome</keyword>
<keyword evidence="2" id="KW-0812">Transmembrane</keyword>
<reference evidence="4" key="1">
    <citation type="submission" date="2021-02" db="EMBL/GenBank/DDBJ databases">
        <authorList>
            <person name="Nowell W R."/>
        </authorList>
    </citation>
    <scope>NUCLEOTIDE SEQUENCE</scope>
</reference>
<dbReference type="EMBL" id="CAJNOL010000001">
    <property type="protein sequence ID" value="CAF0724655.1"/>
    <property type="molecule type" value="Genomic_DNA"/>
</dbReference>
<protein>
    <recommendedName>
        <fullName evidence="3">C2 domain-containing protein</fullName>
    </recommendedName>
</protein>
<name>A0A813MP06_9BILA</name>
<proteinExistence type="predicted"/>
<dbReference type="PROSITE" id="PS50004">
    <property type="entry name" value="C2"/>
    <property type="match status" value="1"/>
</dbReference>
<feature type="region of interest" description="Disordered" evidence="1">
    <location>
        <begin position="553"/>
        <end position="634"/>
    </location>
</feature>
<evidence type="ECO:0000256" key="2">
    <source>
        <dbReference type="SAM" id="Phobius"/>
    </source>
</evidence>
<dbReference type="SMART" id="SM00239">
    <property type="entry name" value="C2"/>
    <property type="match status" value="1"/>
</dbReference>
<feature type="compositionally biased region" description="Basic and acidic residues" evidence="1">
    <location>
        <begin position="574"/>
        <end position="585"/>
    </location>
</feature>
<dbReference type="PANTHER" id="PTHR21119">
    <property type="entry name" value="C2 DOMAIN-CONTAINING PROTEIN"/>
    <property type="match status" value="1"/>
</dbReference>
<accession>A0A813MP06</accession>
<feature type="compositionally biased region" description="Polar residues" evidence="1">
    <location>
        <begin position="559"/>
        <end position="573"/>
    </location>
</feature>
<dbReference type="InterPro" id="IPR000008">
    <property type="entry name" value="C2_dom"/>
</dbReference>
<feature type="compositionally biased region" description="Polar residues" evidence="1">
    <location>
        <begin position="296"/>
        <end position="312"/>
    </location>
</feature>
<dbReference type="PANTHER" id="PTHR21119:SF5">
    <property type="entry name" value="C2 DOMAIN-CONTAINING PROTEIN"/>
    <property type="match status" value="1"/>
</dbReference>
<comment type="caution">
    <text evidence="4">The sequence shown here is derived from an EMBL/GenBank/DDBJ whole genome shotgun (WGS) entry which is preliminary data.</text>
</comment>
<evidence type="ECO:0000259" key="3">
    <source>
        <dbReference type="PROSITE" id="PS50004"/>
    </source>
</evidence>
<sequence>MSINRRAVIDAFIERQRDNFHQLIDYLTLYYNNNIRLYFSFLSEKTNQRYLYLSILTTFILLIIIFLIIFEYHRILKYIQKFFQLIYSYKQYILLRIKNKSLQKTTPSFFNILLNSKSHMREKFFNEFVRTLNEEFRNRKEQLSVETLQFANAQIRDVSQTNNNNNSETPAEKIVINAVLDIDHLILNIVNTFREQHFSVGTSKLSGQLYILLVINPNHYSIEVNLQQVQMSPVNIIDSNNTLLTSEKQSIIKLLDEVISRTTVRCSFRLSDHQEDTNYNTLHNSAFENYPDSNKPYPSNNQASLSSVQKVGSRSRELASTRYQPQEPPPTLLVNDTNPYLYTKESELEKGPKRLLVRIVKAVKLHNVEQPYCILELNHPKQIKQTDIAKNGLNPFWDERFVFECDEQSNQLRLQIIDRKKTNQRTSNNYVDTVYADVSIPFSYATSTIYKQDIQINPQHPESIIRLEFSTLSKEEALNANNGYDAESIDDSQIWTYNDREINKIKQDYQQQYQQSSSNDFLSSSYDAATLPKNYGLSSNLYDDDVRGYGSTLPRSADIHSNTSPFSPSSQLTPRDRGLEHDKPQKSKSFMSSLKHLTLPGRKHRNKDKHDESMSSHASSISQLNTSVQTPKTNAVSHSLSSALPSSTHEYFLASVTDPTPIRRSRSISQSFRNLFRSSSRKKKNAAKADALGEYENGTHNYIIDNPKFLSTSTPTAKKLSFLHRRKSKQKNKEQTNYSTNSLSSVDCSRIESVRDTPVRANVGHPVTMTKAIVQ</sequence>
<dbReference type="InterPro" id="IPR039934">
    <property type="entry name" value="C2CD2/C2CD2L"/>
</dbReference>
<evidence type="ECO:0000313" key="5">
    <source>
        <dbReference type="Proteomes" id="UP000663870"/>
    </source>
</evidence>
<evidence type="ECO:0000256" key="1">
    <source>
        <dbReference type="SAM" id="MobiDB-lite"/>
    </source>
</evidence>
<feature type="domain" description="C2" evidence="3">
    <location>
        <begin position="335"/>
        <end position="451"/>
    </location>
</feature>